<keyword evidence="3" id="KW-1185">Reference proteome</keyword>
<evidence type="ECO:0000256" key="1">
    <source>
        <dbReference type="SAM" id="MobiDB-lite"/>
    </source>
</evidence>
<evidence type="ECO:0000313" key="3">
    <source>
        <dbReference type="Proteomes" id="UP001164743"/>
    </source>
</evidence>
<name>A0ABY7CR37_9BASI</name>
<gene>
    <name evidence="2" type="ORF">PtA15_7A661</name>
</gene>
<protein>
    <submittedName>
        <fullName evidence="2">Uncharacterized protein</fullName>
    </submittedName>
</protein>
<dbReference type="RefSeq" id="XP_053022487.1">
    <property type="nucleotide sequence ID" value="XM_053171291.1"/>
</dbReference>
<feature type="region of interest" description="Disordered" evidence="1">
    <location>
        <begin position="29"/>
        <end position="48"/>
    </location>
</feature>
<evidence type="ECO:0000313" key="2">
    <source>
        <dbReference type="EMBL" id="WAQ86932.1"/>
    </source>
</evidence>
<sequence length="142" mass="14706">MENVVSWPSRGDINPDISSLTIPKANQQELTASNKRKPPQPPNQAPTMRSTIAATAALFLALLNSVSGWSLNGLVPSVPSPSIWGQQGSQVSCGNQGYAAINANVLTQVNCGGFPGSDLSCANQGDAAANLNVGTSVNCYSY</sequence>
<accession>A0ABY7CR37</accession>
<proteinExistence type="predicted"/>
<dbReference type="EMBL" id="CP110427">
    <property type="protein sequence ID" value="WAQ86932.1"/>
    <property type="molecule type" value="Genomic_DNA"/>
</dbReference>
<dbReference type="GeneID" id="77812186"/>
<organism evidence="2 3">
    <name type="scientific">Puccinia triticina</name>
    <dbReference type="NCBI Taxonomy" id="208348"/>
    <lineage>
        <taxon>Eukaryota</taxon>
        <taxon>Fungi</taxon>
        <taxon>Dikarya</taxon>
        <taxon>Basidiomycota</taxon>
        <taxon>Pucciniomycotina</taxon>
        <taxon>Pucciniomycetes</taxon>
        <taxon>Pucciniales</taxon>
        <taxon>Pucciniaceae</taxon>
        <taxon>Puccinia</taxon>
    </lineage>
</organism>
<reference evidence="2" key="1">
    <citation type="submission" date="2022-10" db="EMBL/GenBank/DDBJ databases">
        <title>Puccinia triticina Genome sequencing and assembly.</title>
        <authorList>
            <person name="Li C."/>
        </authorList>
    </citation>
    <scope>NUCLEOTIDE SEQUENCE</scope>
    <source>
        <strain evidence="2">Pt15</strain>
    </source>
</reference>
<feature type="region of interest" description="Disordered" evidence="1">
    <location>
        <begin position="1"/>
        <end position="20"/>
    </location>
</feature>
<dbReference type="Proteomes" id="UP001164743">
    <property type="component" value="Chromosome 7A"/>
</dbReference>